<dbReference type="InterPro" id="IPR000504">
    <property type="entry name" value="RRM_dom"/>
</dbReference>
<dbReference type="SMART" id="SM00360">
    <property type="entry name" value="RRM"/>
    <property type="match status" value="1"/>
</dbReference>
<dbReference type="PANTHER" id="PTHR48027">
    <property type="entry name" value="HETEROGENEOUS NUCLEAR RIBONUCLEOPROTEIN 87F-RELATED"/>
    <property type="match status" value="1"/>
</dbReference>
<evidence type="ECO:0000256" key="1">
    <source>
        <dbReference type="ARBA" id="ARBA00022884"/>
    </source>
</evidence>
<protein>
    <recommendedName>
        <fullName evidence="3">RRM domain-containing protein</fullName>
    </recommendedName>
</protein>
<dbReference type="GO" id="GO:0003723">
    <property type="term" value="F:RNA binding"/>
    <property type="evidence" value="ECO:0007669"/>
    <property type="project" value="UniProtKB-KW"/>
</dbReference>
<organism evidence="4">
    <name type="scientific">marine sediment metagenome</name>
    <dbReference type="NCBI Taxonomy" id="412755"/>
    <lineage>
        <taxon>unclassified sequences</taxon>
        <taxon>metagenomes</taxon>
        <taxon>ecological metagenomes</taxon>
    </lineage>
</organism>
<dbReference type="SUPFAM" id="SSF54928">
    <property type="entry name" value="RNA-binding domain, RBD"/>
    <property type="match status" value="1"/>
</dbReference>
<dbReference type="InterPro" id="IPR035979">
    <property type="entry name" value="RBD_domain_sf"/>
</dbReference>
<sequence>MAKKLFVRGFPYSTTSSQLEDIFSKIGKVISCDVIKDRDTGQSKGFGFIEMENDKEADEAIEKLNDTELEGRKIVVNVARPREERPRFDNRGGGPRRDDRGPRGGGRR</sequence>
<dbReference type="InterPro" id="IPR052462">
    <property type="entry name" value="SLIRP/GR-RBP-like"/>
</dbReference>
<evidence type="ECO:0000313" key="4">
    <source>
        <dbReference type="EMBL" id="GAI37363.1"/>
    </source>
</evidence>
<feature type="domain" description="RRM" evidence="3">
    <location>
        <begin position="3"/>
        <end position="81"/>
    </location>
</feature>
<gene>
    <name evidence="4" type="ORF">S06H3_44158</name>
</gene>
<dbReference type="PROSITE" id="PS50102">
    <property type="entry name" value="RRM"/>
    <property type="match status" value="1"/>
</dbReference>
<feature type="region of interest" description="Disordered" evidence="2">
    <location>
        <begin position="79"/>
        <end position="108"/>
    </location>
</feature>
<feature type="compositionally biased region" description="Basic and acidic residues" evidence="2">
    <location>
        <begin position="80"/>
        <end position="102"/>
    </location>
</feature>
<dbReference type="AlphaFoldDB" id="X1N1B7"/>
<keyword evidence="1" id="KW-0694">RNA-binding</keyword>
<accession>X1N1B7</accession>
<dbReference type="Pfam" id="PF00076">
    <property type="entry name" value="RRM_1"/>
    <property type="match status" value="1"/>
</dbReference>
<comment type="caution">
    <text evidence="4">The sequence shown here is derived from an EMBL/GenBank/DDBJ whole genome shotgun (WGS) entry which is preliminary data.</text>
</comment>
<evidence type="ECO:0000256" key="2">
    <source>
        <dbReference type="SAM" id="MobiDB-lite"/>
    </source>
</evidence>
<evidence type="ECO:0000259" key="3">
    <source>
        <dbReference type="PROSITE" id="PS50102"/>
    </source>
</evidence>
<dbReference type="EMBL" id="BARV01027447">
    <property type="protein sequence ID" value="GAI37363.1"/>
    <property type="molecule type" value="Genomic_DNA"/>
</dbReference>
<reference evidence="4" key="1">
    <citation type="journal article" date="2014" name="Front. Microbiol.">
        <title>High frequency of phylogenetically diverse reductive dehalogenase-homologous genes in deep subseafloor sedimentary metagenomes.</title>
        <authorList>
            <person name="Kawai M."/>
            <person name="Futagami T."/>
            <person name="Toyoda A."/>
            <person name="Takaki Y."/>
            <person name="Nishi S."/>
            <person name="Hori S."/>
            <person name="Arai W."/>
            <person name="Tsubouchi T."/>
            <person name="Morono Y."/>
            <person name="Uchiyama I."/>
            <person name="Ito T."/>
            <person name="Fujiyama A."/>
            <person name="Inagaki F."/>
            <person name="Takami H."/>
        </authorList>
    </citation>
    <scope>NUCLEOTIDE SEQUENCE</scope>
    <source>
        <strain evidence="4">Expedition CK06-06</strain>
    </source>
</reference>
<name>X1N1B7_9ZZZZ</name>
<dbReference type="Gene3D" id="3.30.70.330">
    <property type="match status" value="1"/>
</dbReference>
<proteinExistence type="predicted"/>
<dbReference type="InterPro" id="IPR012677">
    <property type="entry name" value="Nucleotide-bd_a/b_plait_sf"/>
</dbReference>